<dbReference type="InterPro" id="IPR009800">
    <property type="entry name" value="HCR"/>
</dbReference>
<evidence type="ECO:0000256" key="3">
    <source>
        <dbReference type="ARBA" id="ARBA00004496"/>
    </source>
</evidence>
<reference evidence="12 13" key="1">
    <citation type="journal article" date="2023" name="BMC Biol.">
        <title>The compact genome of the sponge Oopsacas minuta (Hexactinellida) is lacking key metazoan core genes.</title>
        <authorList>
            <person name="Santini S."/>
            <person name="Schenkelaars Q."/>
            <person name="Jourda C."/>
            <person name="Duchesne M."/>
            <person name="Belahbib H."/>
            <person name="Rocher C."/>
            <person name="Selva M."/>
            <person name="Riesgo A."/>
            <person name="Vervoort M."/>
            <person name="Leys S.P."/>
            <person name="Kodjabachian L."/>
            <person name="Le Bivic A."/>
            <person name="Borchiellini C."/>
            <person name="Claverie J.M."/>
            <person name="Renard E."/>
        </authorList>
    </citation>
    <scope>NUCLEOTIDE SEQUENCE [LARGE SCALE GENOMIC DNA]</scope>
    <source>
        <strain evidence="12">SPO-2</strain>
    </source>
</reference>
<dbReference type="AlphaFoldDB" id="A0AAV7KJI0"/>
<keyword evidence="9" id="KW-0539">Nucleus</keyword>
<sequence>MLRPPSFFKSITPSEDKQPQTFQFVTDHISTDPQISKENVSKLENQIHILTSEHDQNTRLHSIQIQELNEQITQQFSDIEFLKKAQNDRKFAFTNEKNDLEREYIDKFDTIHAENETHLSKINELENIITEQQQYKQEIEQQIYAEKEENIRLKQSLNSIVSYPEREKEYTDTIAELNTQVDYNLKQILFLNLRLESLQDILKIQERNVTQNSDESVGNLLTAWRGKVFELLMRSKFSQIETESSAKHFAFESNTFKDKISKLENETELQKLCINERSAQVDSLCEDITVITARNNQLSICINSHESLQTLFNQSAQNSFSQMTKLSSLLDNFNAPFVSKITLLQHRITFLKDRIGFLVDYFRDNQSRLKPSCDQAVQTNFPNSCLNHIDSSREGILSLTHGTLANEIQMLVRERSILRNKMKENSDISKQEIQQIKQQSNIEIEKLQNDFEQIQKENIKICQENVFSQNELEKLQKTNQENENKIQNLEANMFDNNVRYEQERKLLRQNLQETHSESLNELENRLNEVNQNYSELQHQLNEALSNAQEQKELAIGNLKIENQDLQRKLEETRLHLQAMEAEKNTLSISLRNMQKLQPIKLPEHSIEDPLPTSTPELLTQNIPETIDTAPIDSETYNLSNEIPTAPKHTVPASELFSMVQELTQLSSQIFSL</sequence>
<feature type="coiled-coil region" evidence="11">
    <location>
        <begin position="65"/>
        <end position="156"/>
    </location>
</feature>
<evidence type="ECO:0000256" key="6">
    <source>
        <dbReference type="ARBA" id="ARBA00022490"/>
    </source>
</evidence>
<feature type="coiled-coil region" evidence="11">
    <location>
        <begin position="419"/>
        <end position="596"/>
    </location>
</feature>
<keyword evidence="7" id="KW-0221">Differentiation</keyword>
<dbReference type="GO" id="GO:0005737">
    <property type="term" value="C:cytoplasm"/>
    <property type="evidence" value="ECO:0007669"/>
    <property type="project" value="UniProtKB-SubCell"/>
</dbReference>
<keyword evidence="8 11" id="KW-0175">Coiled coil</keyword>
<evidence type="ECO:0000256" key="2">
    <source>
        <dbReference type="ARBA" id="ARBA00004123"/>
    </source>
</evidence>
<evidence type="ECO:0000256" key="11">
    <source>
        <dbReference type="SAM" id="Coils"/>
    </source>
</evidence>
<evidence type="ECO:0000256" key="4">
    <source>
        <dbReference type="ARBA" id="ARBA00016468"/>
    </source>
</evidence>
<dbReference type="EMBL" id="JAKMXF010000011">
    <property type="protein sequence ID" value="KAI6661587.1"/>
    <property type="molecule type" value="Genomic_DNA"/>
</dbReference>
<dbReference type="PANTHER" id="PTHR46822">
    <property type="entry name" value="COILED-COIL ALPHA-HELICAL ROD PROTEIN 1"/>
    <property type="match status" value="1"/>
</dbReference>
<organism evidence="12 13">
    <name type="scientific">Oopsacas minuta</name>
    <dbReference type="NCBI Taxonomy" id="111878"/>
    <lineage>
        <taxon>Eukaryota</taxon>
        <taxon>Metazoa</taxon>
        <taxon>Porifera</taxon>
        <taxon>Hexactinellida</taxon>
        <taxon>Hexasterophora</taxon>
        <taxon>Lyssacinosida</taxon>
        <taxon>Leucopsacidae</taxon>
        <taxon>Oopsacas</taxon>
    </lineage>
</organism>
<evidence type="ECO:0000256" key="9">
    <source>
        <dbReference type="ARBA" id="ARBA00023242"/>
    </source>
</evidence>
<comment type="subcellular location">
    <subcellularLocation>
        <location evidence="3">Cytoplasm</location>
    </subcellularLocation>
    <subcellularLocation>
        <location evidence="2">Nucleus</location>
    </subcellularLocation>
</comment>
<keyword evidence="13" id="KW-1185">Reference proteome</keyword>
<evidence type="ECO:0000256" key="1">
    <source>
        <dbReference type="ARBA" id="ARBA00003936"/>
    </source>
</evidence>
<evidence type="ECO:0000256" key="7">
    <source>
        <dbReference type="ARBA" id="ARBA00022782"/>
    </source>
</evidence>
<proteinExistence type="predicted"/>
<keyword evidence="6" id="KW-0963">Cytoplasm</keyword>
<evidence type="ECO:0000313" key="13">
    <source>
        <dbReference type="Proteomes" id="UP001165289"/>
    </source>
</evidence>
<comment type="function">
    <text evidence="1">May be a regulator of keratinocyte proliferation or differentiation.</text>
</comment>
<dbReference type="GO" id="GO:0005814">
    <property type="term" value="C:centriole"/>
    <property type="evidence" value="ECO:0007669"/>
    <property type="project" value="TreeGrafter"/>
</dbReference>
<dbReference type="PANTHER" id="PTHR46822:SF1">
    <property type="entry name" value="COILED-COIL ALPHA-HELICAL ROD PROTEIN 1"/>
    <property type="match status" value="1"/>
</dbReference>
<dbReference type="Proteomes" id="UP001165289">
    <property type="component" value="Unassembled WGS sequence"/>
</dbReference>
<gene>
    <name evidence="12" type="ORF">LOD99_13460</name>
</gene>
<dbReference type="GO" id="GO:0030154">
    <property type="term" value="P:cell differentiation"/>
    <property type="evidence" value="ECO:0007669"/>
    <property type="project" value="UniProtKB-KW"/>
</dbReference>
<evidence type="ECO:0000256" key="8">
    <source>
        <dbReference type="ARBA" id="ARBA00023054"/>
    </source>
</evidence>
<name>A0AAV7KJI0_9METZ</name>
<evidence type="ECO:0000256" key="5">
    <source>
        <dbReference type="ARBA" id="ARBA00022473"/>
    </source>
</evidence>
<accession>A0AAV7KJI0</accession>
<keyword evidence="5" id="KW-0217">Developmental protein</keyword>
<evidence type="ECO:0000313" key="12">
    <source>
        <dbReference type="EMBL" id="KAI6661587.1"/>
    </source>
</evidence>
<protein>
    <recommendedName>
        <fullName evidence="4">Coiled-coil alpha-helical rod protein 1</fullName>
    </recommendedName>
    <alternativeName>
        <fullName evidence="10">Alpha-helical coiled-coil rod protein</fullName>
    </alternativeName>
</protein>
<evidence type="ECO:0000256" key="10">
    <source>
        <dbReference type="ARBA" id="ARBA00031932"/>
    </source>
</evidence>
<comment type="caution">
    <text evidence="12">The sequence shown here is derived from an EMBL/GenBank/DDBJ whole genome shotgun (WGS) entry which is preliminary data.</text>
</comment>
<dbReference type="GO" id="GO:0006611">
    <property type="term" value="P:protein export from nucleus"/>
    <property type="evidence" value="ECO:0007669"/>
    <property type="project" value="TreeGrafter"/>
</dbReference>
<dbReference type="GO" id="GO:0005634">
    <property type="term" value="C:nucleus"/>
    <property type="evidence" value="ECO:0007669"/>
    <property type="project" value="UniProtKB-SubCell"/>
</dbReference>